<dbReference type="AlphaFoldDB" id="A0A3R8LJK5"/>
<sequence length="252" mass="27828">MNTKIEALLSKEYACTSEELNSRETIFSIRADTKRPFIKILAYRHCVVVCTSEELHEKIRGILKGKSRDEIFELPYVYGQTIHYIPDLSPADTTMTPRDLSPVNTAAASMGLEWGFLFEKEVLSLRGLTGFGNSLEFAADGSTPTRAVCIIKDRGKVVGAAGAAASSVEGMWEVGVDVLEGYRNARLGTWMVRRLTKELTDRNILPFYSASVTNIGSQMVASRCGYIPAWVDTFGTTLDGSSVYQEIVSRMT</sequence>
<evidence type="ECO:0000313" key="2">
    <source>
        <dbReference type="Proteomes" id="UP000274920"/>
    </source>
</evidence>
<dbReference type="Pfam" id="PF12746">
    <property type="entry name" value="GNAT_acetyltran"/>
    <property type="match status" value="1"/>
</dbReference>
<reference evidence="1" key="1">
    <citation type="submission" date="2018-10" db="EMBL/GenBank/DDBJ databases">
        <title>Schaedlerella arabinophila gen. nov. sp. nov., isolated from the mouse intestinal tract and comparative analysis with the genome of the closely related altered Schaedler flora strain ASF502.</title>
        <authorList>
            <person name="Miyake S."/>
            <person name="Soh M."/>
            <person name="Seedorf H."/>
        </authorList>
    </citation>
    <scope>NUCLEOTIDE SEQUENCE [LARGE SCALE GENOMIC DNA]</scope>
    <source>
        <strain evidence="1">DSM 106076</strain>
    </source>
</reference>
<comment type="caution">
    <text evidence="1">The sequence shown here is derived from an EMBL/GenBank/DDBJ whole genome shotgun (WGS) entry which is preliminary data.</text>
</comment>
<dbReference type="InterPro" id="IPR027365">
    <property type="entry name" value="GNAT_acetyltra_YdfB-like"/>
</dbReference>
<dbReference type="EMBL" id="RHJS01000002">
    <property type="protein sequence ID" value="RRK34729.1"/>
    <property type="molecule type" value="Genomic_DNA"/>
</dbReference>
<dbReference type="Gene3D" id="3.40.630.30">
    <property type="match status" value="1"/>
</dbReference>
<name>A0A3R8LJK5_9FIRM</name>
<keyword evidence="1" id="KW-0808">Transferase</keyword>
<gene>
    <name evidence="1" type="ORF">EBB54_27840</name>
</gene>
<organism evidence="1 2">
    <name type="scientific">Schaedlerella arabinosiphila</name>
    <dbReference type="NCBI Taxonomy" id="2044587"/>
    <lineage>
        <taxon>Bacteria</taxon>
        <taxon>Bacillati</taxon>
        <taxon>Bacillota</taxon>
        <taxon>Clostridia</taxon>
        <taxon>Lachnospirales</taxon>
        <taxon>Lachnospiraceae</taxon>
        <taxon>Schaedlerella</taxon>
    </lineage>
</organism>
<dbReference type="Proteomes" id="UP000274920">
    <property type="component" value="Unassembled WGS sequence"/>
</dbReference>
<proteinExistence type="predicted"/>
<accession>A0A3R8LJK5</accession>
<keyword evidence="2" id="KW-1185">Reference proteome</keyword>
<dbReference type="InterPro" id="IPR016181">
    <property type="entry name" value="Acyl_CoA_acyltransferase"/>
</dbReference>
<protein>
    <submittedName>
        <fullName evidence="1">GNAT family N-acetyltransferase</fullName>
    </submittedName>
</protein>
<dbReference type="GO" id="GO:0016740">
    <property type="term" value="F:transferase activity"/>
    <property type="evidence" value="ECO:0007669"/>
    <property type="project" value="UniProtKB-KW"/>
</dbReference>
<dbReference type="SUPFAM" id="SSF55729">
    <property type="entry name" value="Acyl-CoA N-acyltransferases (Nat)"/>
    <property type="match status" value="1"/>
</dbReference>
<dbReference type="RefSeq" id="WP_125129818.1">
    <property type="nucleotide sequence ID" value="NZ_RHJS01000002.1"/>
</dbReference>
<evidence type="ECO:0000313" key="1">
    <source>
        <dbReference type="EMBL" id="RRK34729.1"/>
    </source>
</evidence>